<feature type="transmembrane region" description="Helical" evidence="4">
    <location>
        <begin position="6"/>
        <end position="27"/>
    </location>
</feature>
<name>A0A1L8REW2_9ENTE</name>
<feature type="transmembrane region" description="Helical" evidence="4">
    <location>
        <begin position="189"/>
        <end position="205"/>
    </location>
</feature>
<feature type="domain" description="DNA mismatch repair proteins mutS family" evidence="5">
    <location>
        <begin position="358"/>
        <end position="543"/>
    </location>
</feature>
<dbReference type="InterPro" id="IPR027417">
    <property type="entry name" value="P-loop_NTPase"/>
</dbReference>
<dbReference type="PANTHER" id="PTHR11361">
    <property type="entry name" value="DNA MISMATCH REPAIR PROTEIN MUTS FAMILY MEMBER"/>
    <property type="match status" value="1"/>
</dbReference>
<dbReference type="GO" id="GO:0140664">
    <property type="term" value="F:ATP-dependent DNA damage sensor activity"/>
    <property type="evidence" value="ECO:0007669"/>
    <property type="project" value="InterPro"/>
</dbReference>
<dbReference type="AlphaFoldDB" id="A0A1L8REW2"/>
<dbReference type="InterPro" id="IPR000432">
    <property type="entry name" value="DNA_mismatch_repair_MutS_C"/>
</dbReference>
<keyword evidence="4" id="KW-0472">Membrane</keyword>
<reference evidence="6 7" key="1">
    <citation type="submission" date="2014-12" db="EMBL/GenBank/DDBJ databases">
        <title>Draft genome sequences of 29 type strains of Enterococci.</title>
        <authorList>
            <person name="Zhong Z."/>
            <person name="Sun Z."/>
            <person name="Liu W."/>
            <person name="Zhang W."/>
            <person name="Zhang H."/>
        </authorList>
    </citation>
    <scope>NUCLEOTIDE SEQUENCE [LARGE SCALE GENOMIC DNA]</scope>
    <source>
        <strain evidence="6 7">DSM 17029</strain>
    </source>
</reference>
<keyword evidence="7" id="KW-1185">Reference proteome</keyword>
<proteinExistence type="predicted"/>
<dbReference type="InterPro" id="IPR045076">
    <property type="entry name" value="MutS"/>
</dbReference>
<evidence type="ECO:0000313" key="6">
    <source>
        <dbReference type="EMBL" id="OJG18321.1"/>
    </source>
</evidence>
<dbReference type="Proteomes" id="UP000181884">
    <property type="component" value="Unassembled WGS sequence"/>
</dbReference>
<protein>
    <submittedName>
        <fullName evidence="6">DNA mismatch repair protein</fullName>
    </submittedName>
</protein>
<dbReference type="PANTHER" id="PTHR11361:SF152">
    <property type="entry name" value="DNA MISMATCH REPAIR PROTEIN"/>
    <property type="match status" value="1"/>
</dbReference>
<evidence type="ECO:0000256" key="4">
    <source>
        <dbReference type="SAM" id="Phobius"/>
    </source>
</evidence>
<dbReference type="GO" id="GO:0030983">
    <property type="term" value="F:mismatched DNA binding"/>
    <property type="evidence" value="ECO:0007669"/>
    <property type="project" value="InterPro"/>
</dbReference>
<evidence type="ECO:0000256" key="3">
    <source>
        <dbReference type="ARBA" id="ARBA00023125"/>
    </source>
</evidence>
<keyword evidence="1" id="KW-0547">Nucleotide-binding</keyword>
<sequence length="555" mass="63502">MWQMEQQLFVIGIILALVVIISGLESWNRVQLRKRVRNEWGRPPRQARFGDKEESLKAAWQLMKKAQPTDAEIDDLTWYDLKMWEVFQQISATYSSVGSEALYYRLRNYDFSSKQLTRLEQLMNYYSQHPQVREELHYQFARLGKKDNNYVQDYLMNSEHRKLGQLPFYILCGCLPIVGILLLVLGQMVGIFVLLASVLFNAVYYQTKKARLERELASMGYLVQTVAAAKRISKSQTPFQAELQQNLRPIQSITKFAFSFQAKTGTDMEWVMDYLNMIFMLPFISYHFVLSKIQHHQSEAYALWQLLGELEVGIAVLNYRQFMPDWSQPTFTKAMTMQGIEAYHPLVSEAVANPVLWRRNTLVTGSNASGKSTYVKSVAINALLAQTINTALCLELQLPHSQILTSMAIEDDVLAGDSYFIAEIKSLKRILTALAQGKPCLCFIDEILKGTNTIERIAASAAFIDDLKTQPVLAFVATHDIELTEILKHSCDNVHFEEQVDDAGVHFDYLLKEGPATSRNAIRLLEVLQFPKAMTAKATAEAEDFENQKQWRVFP</sequence>
<keyword evidence="2" id="KW-0067">ATP-binding</keyword>
<feature type="transmembrane region" description="Helical" evidence="4">
    <location>
        <begin position="270"/>
        <end position="289"/>
    </location>
</feature>
<dbReference type="GO" id="GO:0006298">
    <property type="term" value="P:mismatch repair"/>
    <property type="evidence" value="ECO:0007669"/>
    <property type="project" value="InterPro"/>
</dbReference>
<dbReference type="Pfam" id="PF00488">
    <property type="entry name" value="MutS_V"/>
    <property type="match status" value="1"/>
</dbReference>
<keyword evidence="3" id="KW-0238">DNA-binding</keyword>
<keyword evidence="4" id="KW-1133">Transmembrane helix</keyword>
<dbReference type="SMART" id="SM00534">
    <property type="entry name" value="MUTSac"/>
    <property type="match status" value="1"/>
</dbReference>
<comment type="caution">
    <text evidence="6">The sequence shown here is derived from an EMBL/GenBank/DDBJ whole genome shotgun (WGS) entry which is preliminary data.</text>
</comment>
<accession>A0A1L8REW2</accession>
<organism evidence="6 7">
    <name type="scientific">Enterococcus canis</name>
    <dbReference type="NCBI Taxonomy" id="214095"/>
    <lineage>
        <taxon>Bacteria</taxon>
        <taxon>Bacillati</taxon>
        <taxon>Bacillota</taxon>
        <taxon>Bacilli</taxon>
        <taxon>Lactobacillales</taxon>
        <taxon>Enterococcaceae</taxon>
        <taxon>Enterococcus</taxon>
    </lineage>
</organism>
<dbReference type="GO" id="GO:0005829">
    <property type="term" value="C:cytosol"/>
    <property type="evidence" value="ECO:0007669"/>
    <property type="project" value="TreeGrafter"/>
</dbReference>
<dbReference type="SUPFAM" id="SSF52540">
    <property type="entry name" value="P-loop containing nucleoside triphosphate hydrolases"/>
    <property type="match status" value="1"/>
</dbReference>
<evidence type="ECO:0000259" key="5">
    <source>
        <dbReference type="SMART" id="SM00534"/>
    </source>
</evidence>
<evidence type="ECO:0000256" key="2">
    <source>
        <dbReference type="ARBA" id="ARBA00022840"/>
    </source>
</evidence>
<evidence type="ECO:0000256" key="1">
    <source>
        <dbReference type="ARBA" id="ARBA00022741"/>
    </source>
</evidence>
<dbReference type="Gene3D" id="3.40.50.300">
    <property type="entry name" value="P-loop containing nucleotide triphosphate hydrolases"/>
    <property type="match status" value="1"/>
</dbReference>
<keyword evidence="4" id="KW-0812">Transmembrane</keyword>
<dbReference type="EMBL" id="JXKH01000004">
    <property type="protein sequence ID" value="OJG18321.1"/>
    <property type="molecule type" value="Genomic_DNA"/>
</dbReference>
<dbReference type="GO" id="GO:0005524">
    <property type="term" value="F:ATP binding"/>
    <property type="evidence" value="ECO:0007669"/>
    <property type="project" value="UniProtKB-KW"/>
</dbReference>
<dbReference type="STRING" id="214095.RU97_GL001718"/>
<feature type="transmembrane region" description="Helical" evidence="4">
    <location>
        <begin position="166"/>
        <end position="183"/>
    </location>
</feature>
<gene>
    <name evidence="6" type="ORF">RU97_GL001718</name>
</gene>
<evidence type="ECO:0000313" key="7">
    <source>
        <dbReference type="Proteomes" id="UP000181884"/>
    </source>
</evidence>